<dbReference type="InterPro" id="IPR000014">
    <property type="entry name" value="PAS"/>
</dbReference>
<proteinExistence type="predicted"/>
<dbReference type="InterPro" id="IPR005467">
    <property type="entry name" value="His_kinase_dom"/>
</dbReference>
<dbReference type="InterPro" id="IPR001789">
    <property type="entry name" value="Sig_transdc_resp-reg_receiver"/>
</dbReference>
<dbReference type="InterPro" id="IPR003594">
    <property type="entry name" value="HATPase_dom"/>
</dbReference>
<dbReference type="Gene3D" id="3.40.50.2300">
    <property type="match status" value="1"/>
</dbReference>
<dbReference type="InterPro" id="IPR003661">
    <property type="entry name" value="HisK_dim/P_dom"/>
</dbReference>
<dbReference type="CDD" id="cd17546">
    <property type="entry name" value="REC_hyHK_CKI1_RcsC-like"/>
    <property type="match status" value="1"/>
</dbReference>
<dbReference type="Gene3D" id="1.10.287.130">
    <property type="match status" value="1"/>
</dbReference>
<evidence type="ECO:0000259" key="8">
    <source>
        <dbReference type="PROSITE" id="PS50112"/>
    </source>
</evidence>
<dbReference type="Gene3D" id="3.30.450.20">
    <property type="entry name" value="PAS domain"/>
    <property type="match status" value="1"/>
</dbReference>
<dbReference type="PROSITE" id="PS50109">
    <property type="entry name" value="HIS_KIN"/>
    <property type="match status" value="1"/>
</dbReference>
<dbReference type="SMART" id="SM00387">
    <property type="entry name" value="HATPase_c"/>
    <property type="match status" value="1"/>
</dbReference>
<dbReference type="SUPFAM" id="SSF55785">
    <property type="entry name" value="PYP-like sensor domain (PAS domain)"/>
    <property type="match status" value="1"/>
</dbReference>
<reference evidence="10 11" key="1">
    <citation type="journal article" date="2024" name="Microbiol. Resour. Announc.">
        <title>Genome annotations for the ascomycete fungi Trichoderma harzianum, Trichoderma aggressivum, and Purpureocillium lilacinum.</title>
        <authorList>
            <person name="Beijen E.P.W."/>
            <person name="Ohm R.A."/>
        </authorList>
    </citation>
    <scope>NUCLEOTIDE SEQUENCE [LARGE SCALE GENOMIC DNA]</scope>
    <source>
        <strain evidence="10 11">CBS 150709</strain>
    </source>
</reference>
<dbReference type="NCBIfam" id="TIGR00229">
    <property type="entry name" value="sensory_box"/>
    <property type="match status" value="1"/>
</dbReference>
<sequence length="919" mass="102638">MSEILDYSPVPTLVVSPSSRIERASAGLLKAWRCSWERIVGEDLFVALYRGSPTERFDRIPLAFAIETAISSRALCLCHAAFTDPDGVAWTARITPIHKDDRLLCLIFEWEKAEVHITVADGGIRQSWLPIDEALRILVEAVKDYAIFLLDTRGNIMTWNIGAELNKGYKKEDIIGKHFSIFYGEEELESRKPERELEICLREGRVEDEGWRYRKDGSRFWANVTITPVYRNDVHVGFGKVTRNLTERKEAEMRHIAAYEESTKLKNDFLANISHEIRTPMHGMLSACSLLLDSHLTKEQLETANIIEDSGGVLLQVINDILDYSKLAAGSFSITNELFDFAHVVTSVVRSYQTTIQRGVSLKTHLATDLPKWAEGDALRCRQILENIIGNAGKFTESGCIVVRVSLAAQDAMTHTVMAEIVDTGHGVSDASELKLFQPFTQLDTTYQKRRQGTGLGLSISKSLVQLMGGDIGYKPNPEQPGSIFWFTVKLNKVDAHRPERPQLGREQSRRNIPLRHDMEAPLTQVVPIASRSRLLAAEDNVINQRVLVGMLHAFGFEDITVVSNGAEAVSTLANSPDAFDLCLMDISMPVMNGYEATVQIRDRGSSIPIIAMTAYALKGDMERCLEKGASDYLAKPVNRQLLMQTLLKWLPKSCDGNAIATTLAYFGQENMCNVRLVTTMRDRISYNQGERHLAELVGDFWNGMIVSGAHVDRCYDAATDGKRIIESITRTSPVILRIQTERQSGIERPNTTAGRALRDQLAEQREKHERKISELRRQLDTVTANSGTAAKIQQQYEDKLQKQKETDQQTIQLLKTEQVAARGSGGEEEKTGTRRPLQPPFKLSYCRSQGMGRDPANLPAPSRSIARTRPAHLNLPATLWLPAAKTRHLAGPPAPLDSIKLCPATVEAALQADEMRDP</sequence>
<protein>
    <recommendedName>
        <fullName evidence="12">Two-component system protein A</fullName>
    </recommendedName>
</protein>
<evidence type="ECO:0000259" key="9">
    <source>
        <dbReference type="PROSITE" id="PS50113"/>
    </source>
</evidence>
<evidence type="ECO:0000313" key="10">
    <source>
        <dbReference type="EMBL" id="KAK4074888.1"/>
    </source>
</evidence>
<dbReference type="PRINTS" id="PR00344">
    <property type="entry name" value="BCTRLSENSOR"/>
</dbReference>
<dbReference type="Pfam" id="PF00512">
    <property type="entry name" value="HisKA"/>
    <property type="match status" value="1"/>
</dbReference>
<evidence type="ECO:0008006" key="12">
    <source>
        <dbReference type="Google" id="ProtNLM"/>
    </source>
</evidence>
<organism evidence="10 11">
    <name type="scientific">Purpureocillium lilacinum</name>
    <name type="common">Paecilomyces lilacinus</name>
    <dbReference type="NCBI Taxonomy" id="33203"/>
    <lineage>
        <taxon>Eukaryota</taxon>
        <taxon>Fungi</taxon>
        <taxon>Dikarya</taxon>
        <taxon>Ascomycota</taxon>
        <taxon>Pezizomycotina</taxon>
        <taxon>Sordariomycetes</taxon>
        <taxon>Hypocreomycetidae</taxon>
        <taxon>Hypocreales</taxon>
        <taxon>Ophiocordycipitaceae</taxon>
        <taxon>Purpureocillium</taxon>
    </lineage>
</organism>
<evidence type="ECO:0000256" key="5">
    <source>
        <dbReference type="SAM" id="MobiDB-lite"/>
    </source>
</evidence>
<feature type="coiled-coil region" evidence="4">
    <location>
        <begin position="759"/>
        <end position="818"/>
    </location>
</feature>
<dbReference type="Gene3D" id="3.30.565.10">
    <property type="entry name" value="Histidine kinase-like ATPase, C-terminal domain"/>
    <property type="match status" value="1"/>
</dbReference>
<evidence type="ECO:0000256" key="2">
    <source>
        <dbReference type="ARBA" id="ARBA00023012"/>
    </source>
</evidence>
<dbReference type="CDD" id="cd16922">
    <property type="entry name" value="HATPase_EvgS-ArcB-TorS-like"/>
    <property type="match status" value="1"/>
</dbReference>
<dbReference type="PANTHER" id="PTHR45339:SF1">
    <property type="entry name" value="HYBRID SIGNAL TRANSDUCTION HISTIDINE KINASE J"/>
    <property type="match status" value="1"/>
</dbReference>
<gene>
    <name evidence="10" type="ORF">Purlil1_12869</name>
</gene>
<dbReference type="SMART" id="SM00448">
    <property type="entry name" value="REC"/>
    <property type="match status" value="1"/>
</dbReference>
<dbReference type="PROSITE" id="PS50113">
    <property type="entry name" value="PAC"/>
    <property type="match status" value="1"/>
</dbReference>
<feature type="region of interest" description="Disordered" evidence="5">
    <location>
        <begin position="820"/>
        <end position="842"/>
    </location>
</feature>
<dbReference type="Pfam" id="PF00072">
    <property type="entry name" value="Response_reg"/>
    <property type="match status" value="1"/>
</dbReference>
<dbReference type="InterPro" id="IPR000700">
    <property type="entry name" value="PAS-assoc_C"/>
</dbReference>
<feature type="domain" description="Histidine kinase" evidence="6">
    <location>
        <begin position="272"/>
        <end position="493"/>
    </location>
</feature>
<dbReference type="SUPFAM" id="SSF52172">
    <property type="entry name" value="CheY-like"/>
    <property type="match status" value="1"/>
</dbReference>
<dbReference type="PROSITE" id="PS50112">
    <property type="entry name" value="PAS"/>
    <property type="match status" value="1"/>
</dbReference>
<feature type="domain" description="Response regulatory" evidence="7">
    <location>
        <begin position="534"/>
        <end position="651"/>
    </location>
</feature>
<dbReference type="Proteomes" id="UP001287286">
    <property type="component" value="Unassembled WGS sequence"/>
</dbReference>
<evidence type="ECO:0000313" key="11">
    <source>
        <dbReference type="Proteomes" id="UP001287286"/>
    </source>
</evidence>
<dbReference type="InterPro" id="IPR004358">
    <property type="entry name" value="Sig_transdc_His_kin-like_C"/>
</dbReference>
<keyword evidence="2" id="KW-0902">Two-component regulatory system</keyword>
<dbReference type="PANTHER" id="PTHR45339">
    <property type="entry name" value="HYBRID SIGNAL TRANSDUCTION HISTIDINE KINASE J"/>
    <property type="match status" value="1"/>
</dbReference>
<keyword evidence="4" id="KW-0175">Coiled coil</keyword>
<dbReference type="InterPro" id="IPR035965">
    <property type="entry name" value="PAS-like_dom_sf"/>
</dbReference>
<dbReference type="Pfam" id="PF02518">
    <property type="entry name" value="HATPase_c"/>
    <property type="match status" value="1"/>
</dbReference>
<accession>A0ABR0BFP2</accession>
<feature type="domain" description="PAC" evidence="9">
    <location>
        <begin position="206"/>
        <end position="257"/>
    </location>
</feature>
<dbReference type="InterPro" id="IPR011006">
    <property type="entry name" value="CheY-like_superfamily"/>
</dbReference>
<dbReference type="CDD" id="cd00130">
    <property type="entry name" value="PAS"/>
    <property type="match status" value="1"/>
</dbReference>
<keyword evidence="1 3" id="KW-0597">Phosphoprotein</keyword>
<dbReference type="SMART" id="SM00388">
    <property type="entry name" value="HisKA"/>
    <property type="match status" value="1"/>
</dbReference>
<evidence type="ECO:0000256" key="4">
    <source>
        <dbReference type="SAM" id="Coils"/>
    </source>
</evidence>
<dbReference type="CDD" id="cd00082">
    <property type="entry name" value="HisKA"/>
    <property type="match status" value="1"/>
</dbReference>
<dbReference type="Pfam" id="PF13426">
    <property type="entry name" value="PAS_9"/>
    <property type="match status" value="1"/>
</dbReference>
<comment type="caution">
    <text evidence="10">The sequence shown here is derived from an EMBL/GenBank/DDBJ whole genome shotgun (WGS) entry which is preliminary data.</text>
</comment>
<dbReference type="SUPFAM" id="SSF55874">
    <property type="entry name" value="ATPase domain of HSP90 chaperone/DNA topoisomerase II/histidine kinase"/>
    <property type="match status" value="1"/>
</dbReference>
<evidence type="ECO:0000259" key="6">
    <source>
        <dbReference type="PROSITE" id="PS50109"/>
    </source>
</evidence>
<evidence type="ECO:0000259" key="7">
    <source>
        <dbReference type="PROSITE" id="PS50110"/>
    </source>
</evidence>
<name>A0ABR0BFP2_PURLI</name>
<dbReference type="SUPFAM" id="SSF47384">
    <property type="entry name" value="Homodimeric domain of signal transducing histidine kinase"/>
    <property type="match status" value="1"/>
</dbReference>
<dbReference type="InterPro" id="IPR036890">
    <property type="entry name" value="HATPase_C_sf"/>
</dbReference>
<dbReference type="InterPro" id="IPR036097">
    <property type="entry name" value="HisK_dim/P_sf"/>
</dbReference>
<dbReference type="EMBL" id="JAWRVI010000141">
    <property type="protein sequence ID" value="KAK4074888.1"/>
    <property type="molecule type" value="Genomic_DNA"/>
</dbReference>
<evidence type="ECO:0000256" key="3">
    <source>
        <dbReference type="PROSITE-ProRule" id="PRU00169"/>
    </source>
</evidence>
<feature type="domain" description="PAS" evidence="8">
    <location>
        <begin position="131"/>
        <end position="204"/>
    </location>
</feature>
<feature type="modified residue" description="4-aspartylphosphate" evidence="3">
    <location>
        <position position="586"/>
    </location>
</feature>
<dbReference type="PROSITE" id="PS50110">
    <property type="entry name" value="RESPONSE_REGULATORY"/>
    <property type="match status" value="1"/>
</dbReference>
<evidence type="ECO:0000256" key="1">
    <source>
        <dbReference type="ARBA" id="ARBA00022553"/>
    </source>
</evidence>
<keyword evidence="11" id="KW-1185">Reference proteome</keyword>